<protein>
    <recommendedName>
        <fullName evidence="2">Terminase large subunit gp17-like C-terminal domain-containing protein</fullName>
    </recommendedName>
</protein>
<proteinExistence type="predicted"/>
<feature type="non-terminal residue" evidence="1">
    <location>
        <position position="268"/>
    </location>
</feature>
<organism evidence="1">
    <name type="scientific">marine sediment metagenome</name>
    <dbReference type="NCBI Taxonomy" id="412755"/>
    <lineage>
        <taxon>unclassified sequences</taxon>
        <taxon>metagenomes</taxon>
        <taxon>ecological metagenomes</taxon>
    </lineage>
</organism>
<accession>X0VKQ2</accession>
<reference evidence="1" key="1">
    <citation type="journal article" date="2014" name="Front. Microbiol.">
        <title>High frequency of phylogenetically diverse reductive dehalogenase-homologous genes in deep subseafloor sedimentary metagenomes.</title>
        <authorList>
            <person name="Kawai M."/>
            <person name="Futagami T."/>
            <person name="Toyoda A."/>
            <person name="Takaki Y."/>
            <person name="Nishi S."/>
            <person name="Hori S."/>
            <person name="Arai W."/>
            <person name="Tsubouchi T."/>
            <person name="Morono Y."/>
            <person name="Uchiyama I."/>
            <person name="Ito T."/>
            <person name="Fujiyama A."/>
            <person name="Inagaki F."/>
            <person name="Takami H."/>
        </authorList>
    </citation>
    <scope>NUCLEOTIDE SEQUENCE</scope>
    <source>
        <strain evidence="1">Expedition CK06-06</strain>
    </source>
</reference>
<evidence type="ECO:0000313" key="1">
    <source>
        <dbReference type="EMBL" id="GAG13053.1"/>
    </source>
</evidence>
<comment type="caution">
    <text evidence="1">The sequence shown here is derived from an EMBL/GenBank/DDBJ whole genome shotgun (WGS) entry which is preliminary data.</text>
</comment>
<gene>
    <name evidence="1" type="ORF">S01H1_39507</name>
</gene>
<dbReference type="EMBL" id="BARS01024937">
    <property type="protein sequence ID" value="GAG13053.1"/>
    <property type="molecule type" value="Genomic_DNA"/>
</dbReference>
<dbReference type="Gene3D" id="3.40.50.300">
    <property type="entry name" value="P-loop containing nucleotide triphosphate hydrolases"/>
    <property type="match status" value="1"/>
</dbReference>
<dbReference type="InterPro" id="IPR027417">
    <property type="entry name" value="P-loop_NTPase"/>
</dbReference>
<feature type="non-terminal residue" evidence="1">
    <location>
        <position position="1"/>
    </location>
</feature>
<name>X0VKQ2_9ZZZZ</name>
<sequence>VFGWGYDPRKMREGQTKIEPFITRPYQDRCLHELNDAFGREDLFQGKSRAVGGTFLLLWKYAHVLTFGSGDTLMLVSCKEERVDNRADPDSLFWKLKWILDHLPTWIRPPYEATHMHIENPETGCSVIGTSTTADIARGGRKGAIGMDEFQAFPDGERSARSAQHATDCRIFLGTPDGAGNAFYTHAMKAQAGDIRAVWMHWSEDPNKAAGMYRTHEGRIEAIDVAYWRKRLGLEYDKCGPDEVNQALNDSVLDYKFVLDHKVRSPYY</sequence>
<dbReference type="AlphaFoldDB" id="X0VKQ2"/>
<evidence type="ECO:0008006" key="2">
    <source>
        <dbReference type="Google" id="ProtNLM"/>
    </source>
</evidence>